<reference evidence="6" key="1">
    <citation type="journal article" date="2022" name="IScience">
        <title>Evolution of zygomycete secretomes and the origins of terrestrial fungal ecologies.</title>
        <authorList>
            <person name="Chang Y."/>
            <person name="Wang Y."/>
            <person name="Mondo S."/>
            <person name="Ahrendt S."/>
            <person name="Andreopoulos W."/>
            <person name="Barry K."/>
            <person name="Beard J."/>
            <person name="Benny G.L."/>
            <person name="Blankenship S."/>
            <person name="Bonito G."/>
            <person name="Cuomo C."/>
            <person name="Desiro A."/>
            <person name="Gervers K.A."/>
            <person name="Hundley H."/>
            <person name="Kuo A."/>
            <person name="LaButti K."/>
            <person name="Lang B.F."/>
            <person name="Lipzen A."/>
            <person name="O'Donnell K."/>
            <person name="Pangilinan J."/>
            <person name="Reynolds N."/>
            <person name="Sandor L."/>
            <person name="Smith M.E."/>
            <person name="Tsang A."/>
            <person name="Grigoriev I.V."/>
            <person name="Stajich J.E."/>
            <person name="Spatafora J.W."/>
        </authorList>
    </citation>
    <scope>NUCLEOTIDE SEQUENCE</scope>
    <source>
        <strain evidence="6">RSA 2281</strain>
    </source>
</reference>
<keyword evidence="4" id="KW-0812">Transmembrane</keyword>
<feature type="domain" description="Major facilitator superfamily (MFS) profile" evidence="5">
    <location>
        <begin position="233"/>
        <end position="423"/>
    </location>
</feature>
<comment type="caution">
    <text evidence="6">The sequence shown here is derived from an EMBL/GenBank/DDBJ whole genome shotgun (WGS) entry which is preliminary data.</text>
</comment>
<dbReference type="InterPro" id="IPR011701">
    <property type="entry name" value="MFS"/>
</dbReference>
<keyword evidence="7" id="KW-1185">Reference proteome</keyword>
<comment type="subcellular location">
    <subcellularLocation>
        <location evidence="1">Membrane</location>
        <topology evidence="1">Multi-pass membrane protein</topology>
    </subcellularLocation>
</comment>
<feature type="transmembrane region" description="Helical" evidence="4">
    <location>
        <begin position="235"/>
        <end position="262"/>
    </location>
</feature>
<feature type="transmembrane region" description="Helical" evidence="4">
    <location>
        <begin position="94"/>
        <end position="112"/>
    </location>
</feature>
<dbReference type="GO" id="GO:0016020">
    <property type="term" value="C:membrane"/>
    <property type="evidence" value="ECO:0007669"/>
    <property type="project" value="UniProtKB-SubCell"/>
</dbReference>
<keyword evidence="4" id="KW-0472">Membrane</keyword>
<evidence type="ECO:0000256" key="3">
    <source>
        <dbReference type="SAM" id="MobiDB-lite"/>
    </source>
</evidence>
<feature type="region of interest" description="Disordered" evidence="3">
    <location>
        <begin position="1"/>
        <end position="39"/>
    </location>
</feature>
<feature type="transmembrane region" description="Helical" evidence="4">
    <location>
        <begin position="185"/>
        <end position="205"/>
    </location>
</feature>
<dbReference type="Pfam" id="PF07690">
    <property type="entry name" value="MFS_1"/>
    <property type="match status" value="1"/>
</dbReference>
<evidence type="ECO:0000256" key="4">
    <source>
        <dbReference type="SAM" id="Phobius"/>
    </source>
</evidence>
<evidence type="ECO:0000256" key="2">
    <source>
        <dbReference type="ARBA" id="ARBA00006727"/>
    </source>
</evidence>
<dbReference type="PANTHER" id="PTHR11360">
    <property type="entry name" value="MONOCARBOXYLATE TRANSPORTER"/>
    <property type="match status" value="1"/>
</dbReference>
<protein>
    <submittedName>
        <fullName evidence="6">Major facilitator superfamily domain-containing protein</fullName>
    </submittedName>
</protein>
<accession>A0AAD5K2R6</accession>
<sequence>MAASSSNIPQDPVKDPNNHTFQQHTSKTSSSFYSSNDSRKEKPIQGVMQNYYEQKIFSSSREDTMRLSFVGTTIHLVVNLLIPLSRILEITMGIRFALVIASVFSVVGLTSASFCTEIWQLYLAIGLCLGASNSILNSVSQRLIPQWFEKKRGIASAIAFSGSVITGLVSPFIMTSINLSLGIVWTYRILAVLFIGVNVVIIVIIRENTIPSGEISLRDNIKTAINTSVLRDINFFIWVSSCIPQTLIQIIPFIFVPVYATYIGLSPIQGTTAVAVISGVNLVGRIFAGFMADKIGTMNTYIIYNTLSGSAAVFIWTFAYNYKTLLVFCVVYGFFGSVYFTLLGPTVARIVGLEKLPSGNIFIFLFTAPVAFGPSIASAVEVKSVLQPFLTYKLFLGIPLFISVIPILILKLRMTGTLLFAKI</sequence>
<dbReference type="Proteomes" id="UP001209540">
    <property type="component" value="Unassembled WGS sequence"/>
</dbReference>
<gene>
    <name evidence="6" type="ORF">BDA99DRAFT_548510</name>
</gene>
<evidence type="ECO:0000256" key="1">
    <source>
        <dbReference type="ARBA" id="ARBA00004141"/>
    </source>
</evidence>
<proteinExistence type="inferred from homology"/>
<dbReference type="InterPro" id="IPR036259">
    <property type="entry name" value="MFS_trans_sf"/>
</dbReference>
<dbReference type="InterPro" id="IPR050327">
    <property type="entry name" value="Proton-linked_MCT"/>
</dbReference>
<comment type="similarity">
    <text evidence="2">Belongs to the major facilitator superfamily. Monocarboxylate porter (TC 2.A.1.13) family.</text>
</comment>
<keyword evidence="4" id="KW-1133">Transmembrane helix</keyword>
<organism evidence="6 7">
    <name type="scientific">Phascolomyces articulosus</name>
    <dbReference type="NCBI Taxonomy" id="60185"/>
    <lineage>
        <taxon>Eukaryota</taxon>
        <taxon>Fungi</taxon>
        <taxon>Fungi incertae sedis</taxon>
        <taxon>Mucoromycota</taxon>
        <taxon>Mucoromycotina</taxon>
        <taxon>Mucoromycetes</taxon>
        <taxon>Mucorales</taxon>
        <taxon>Lichtheimiaceae</taxon>
        <taxon>Phascolomyces</taxon>
    </lineage>
</organism>
<evidence type="ECO:0000313" key="7">
    <source>
        <dbReference type="Proteomes" id="UP001209540"/>
    </source>
</evidence>
<feature type="transmembrane region" description="Helical" evidence="4">
    <location>
        <begin position="157"/>
        <end position="179"/>
    </location>
</feature>
<dbReference type="PANTHER" id="PTHR11360:SF284">
    <property type="entry name" value="EG:103B4.3 PROTEIN-RELATED"/>
    <property type="match status" value="1"/>
</dbReference>
<dbReference type="AlphaFoldDB" id="A0AAD5K2R6"/>
<evidence type="ECO:0000259" key="5">
    <source>
        <dbReference type="PROSITE" id="PS50850"/>
    </source>
</evidence>
<feature type="transmembrane region" description="Helical" evidence="4">
    <location>
        <begin position="392"/>
        <end position="410"/>
    </location>
</feature>
<feature type="transmembrane region" description="Helical" evidence="4">
    <location>
        <begin position="360"/>
        <end position="380"/>
    </location>
</feature>
<feature type="transmembrane region" description="Helical" evidence="4">
    <location>
        <begin position="325"/>
        <end position="348"/>
    </location>
</feature>
<dbReference type="GO" id="GO:0022857">
    <property type="term" value="F:transmembrane transporter activity"/>
    <property type="evidence" value="ECO:0007669"/>
    <property type="project" value="InterPro"/>
</dbReference>
<dbReference type="SUPFAM" id="SSF103473">
    <property type="entry name" value="MFS general substrate transporter"/>
    <property type="match status" value="1"/>
</dbReference>
<evidence type="ECO:0000313" key="6">
    <source>
        <dbReference type="EMBL" id="KAI9251470.1"/>
    </source>
</evidence>
<feature type="transmembrane region" description="Helical" evidence="4">
    <location>
        <begin position="118"/>
        <end position="136"/>
    </location>
</feature>
<feature type="transmembrane region" description="Helical" evidence="4">
    <location>
        <begin position="300"/>
        <end position="319"/>
    </location>
</feature>
<name>A0AAD5K2R6_9FUNG</name>
<feature type="compositionally biased region" description="Low complexity" evidence="3">
    <location>
        <begin position="26"/>
        <end position="36"/>
    </location>
</feature>
<feature type="transmembrane region" description="Helical" evidence="4">
    <location>
        <begin position="268"/>
        <end position="288"/>
    </location>
</feature>
<reference evidence="6" key="2">
    <citation type="submission" date="2023-02" db="EMBL/GenBank/DDBJ databases">
        <authorList>
            <consortium name="DOE Joint Genome Institute"/>
            <person name="Mondo S.J."/>
            <person name="Chang Y."/>
            <person name="Wang Y."/>
            <person name="Ahrendt S."/>
            <person name="Andreopoulos W."/>
            <person name="Barry K."/>
            <person name="Beard J."/>
            <person name="Benny G.L."/>
            <person name="Blankenship S."/>
            <person name="Bonito G."/>
            <person name="Cuomo C."/>
            <person name="Desiro A."/>
            <person name="Gervers K.A."/>
            <person name="Hundley H."/>
            <person name="Kuo A."/>
            <person name="LaButti K."/>
            <person name="Lang B.F."/>
            <person name="Lipzen A."/>
            <person name="O'Donnell K."/>
            <person name="Pangilinan J."/>
            <person name="Reynolds N."/>
            <person name="Sandor L."/>
            <person name="Smith M.W."/>
            <person name="Tsang A."/>
            <person name="Grigoriev I.V."/>
            <person name="Stajich J.E."/>
            <person name="Spatafora J.W."/>
        </authorList>
    </citation>
    <scope>NUCLEOTIDE SEQUENCE</scope>
    <source>
        <strain evidence="6">RSA 2281</strain>
    </source>
</reference>
<dbReference type="Gene3D" id="1.20.1250.20">
    <property type="entry name" value="MFS general substrate transporter like domains"/>
    <property type="match status" value="2"/>
</dbReference>
<dbReference type="PROSITE" id="PS50850">
    <property type="entry name" value="MFS"/>
    <property type="match status" value="1"/>
</dbReference>
<dbReference type="EMBL" id="JAIXMP010000030">
    <property type="protein sequence ID" value="KAI9251470.1"/>
    <property type="molecule type" value="Genomic_DNA"/>
</dbReference>
<dbReference type="InterPro" id="IPR020846">
    <property type="entry name" value="MFS_dom"/>
</dbReference>